<name>A0A6V7WLQ5_MELEN</name>
<protein>
    <submittedName>
        <fullName evidence="1">Uncharacterized protein</fullName>
    </submittedName>
</protein>
<dbReference type="Proteomes" id="UP000580250">
    <property type="component" value="Unassembled WGS sequence"/>
</dbReference>
<dbReference type="EMBL" id="CAJEWN010000662">
    <property type="protein sequence ID" value="CAD2187929.1"/>
    <property type="molecule type" value="Genomic_DNA"/>
</dbReference>
<organism evidence="1 2">
    <name type="scientific">Meloidogyne enterolobii</name>
    <name type="common">Root-knot nematode worm</name>
    <name type="synonym">Meloidogyne mayaguensis</name>
    <dbReference type="NCBI Taxonomy" id="390850"/>
    <lineage>
        <taxon>Eukaryota</taxon>
        <taxon>Metazoa</taxon>
        <taxon>Ecdysozoa</taxon>
        <taxon>Nematoda</taxon>
        <taxon>Chromadorea</taxon>
        <taxon>Rhabditida</taxon>
        <taxon>Tylenchina</taxon>
        <taxon>Tylenchomorpha</taxon>
        <taxon>Tylenchoidea</taxon>
        <taxon>Meloidogynidae</taxon>
        <taxon>Meloidogyninae</taxon>
        <taxon>Meloidogyne</taxon>
    </lineage>
</organism>
<accession>A0A6V7WLQ5</accession>
<sequence>MYEKAMVKLNEIIKREEGKWSQKDSFSIYTKCKGITNVEKNIFIFWHLIVFTQMLVKSFC</sequence>
<evidence type="ECO:0000313" key="1">
    <source>
        <dbReference type="EMBL" id="CAD2187929.1"/>
    </source>
</evidence>
<gene>
    <name evidence="1" type="ORF">MENT_LOCUS40544</name>
</gene>
<dbReference type="AlphaFoldDB" id="A0A6V7WLQ5"/>
<comment type="caution">
    <text evidence="1">The sequence shown here is derived from an EMBL/GenBank/DDBJ whole genome shotgun (WGS) entry which is preliminary data.</text>
</comment>
<evidence type="ECO:0000313" key="2">
    <source>
        <dbReference type="Proteomes" id="UP000580250"/>
    </source>
</evidence>
<reference evidence="1 2" key="1">
    <citation type="submission" date="2020-08" db="EMBL/GenBank/DDBJ databases">
        <authorList>
            <person name="Koutsovoulos G."/>
            <person name="Danchin GJ E."/>
        </authorList>
    </citation>
    <scope>NUCLEOTIDE SEQUENCE [LARGE SCALE GENOMIC DNA]</scope>
</reference>
<proteinExistence type="predicted"/>